<reference evidence="5 6" key="1">
    <citation type="journal article" date="2015" name="Genome Announc.">
        <title>Expanding the biotechnology potential of lactobacilli through comparative genomics of 213 strains and associated genera.</title>
        <authorList>
            <person name="Sun Z."/>
            <person name="Harris H.M."/>
            <person name="McCann A."/>
            <person name="Guo C."/>
            <person name="Argimon S."/>
            <person name="Zhang W."/>
            <person name="Yang X."/>
            <person name="Jeffery I.B."/>
            <person name="Cooney J.C."/>
            <person name="Kagawa T.F."/>
            <person name="Liu W."/>
            <person name="Song Y."/>
            <person name="Salvetti E."/>
            <person name="Wrobel A."/>
            <person name="Rasinkangas P."/>
            <person name="Parkhill J."/>
            <person name="Rea M.C."/>
            <person name="O'Sullivan O."/>
            <person name="Ritari J."/>
            <person name="Douillard F.P."/>
            <person name="Paul Ross R."/>
            <person name="Yang R."/>
            <person name="Briner A.E."/>
            <person name="Felis G.E."/>
            <person name="de Vos W.M."/>
            <person name="Barrangou R."/>
            <person name="Klaenhammer T.R."/>
            <person name="Caufield P.W."/>
            <person name="Cui Y."/>
            <person name="Zhang H."/>
            <person name="O'Toole P.W."/>
        </authorList>
    </citation>
    <scope>NUCLEOTIDE SEQUENCE [LARGE SCALE GENOMIC DNA]</scope>
    <source>
        <strain evidence="5 6">DSM 20335</strain>
    </source>
</reference>
<dbReference type="InterPro" id="IPR006145">
    <property type="entry name" value="PsdUridine_synth_RsuA/RluA"/>
</dbReference>
<dbReference type="GO" id="GO:0000455">
    <property type="term" value="P:enzyme-directed rRNA pseudouridine synthesis"/>
    <property type="evidence" value="ECO:0007669"/>
    <property type="project" value="TreeGrafter"/>
</dbReference>
<dbReference type="SUPFAM" id="SSF55120">
    <property type="entry name" value="Pseudouridine synthase"/>
    <property type="match status" value="1"/>
</dbReference>
<dbReference type="CDD" id="cd02869">
    <property type="entry name" value="PseudoU_synth_RluA_like"/>
    <property type="match status" value="1"/>
</dbReference>
<dbReference type="STRING" id="1423738.FC84_GL000580"/>
<dbReference type="GO" id="GO:0009982">
    <property type="term" value="F:pseudouridine synthase activity"/>
    <property type="evidence" value="ECO:0007669"/>
    <property type="project" value="InterPro"/>
</dbReference>
<dbReference type="GO" id="GO:0003723">
    <property type="term" value="F:RNA binding"/>
    <property type="evidence" value="ECO:0007669"/>
    <property type="project" value="InterPro"/>
</dbReference>
<sequence>MEIKWQVESDSEKSIKRFLATKGVSHRLYSELKRRGRVLVNEQIVPFDYALTSGEQLTVIFPPEGSDADVAGSDGELEVVAETAHYLLLNKPAGLNTVPGPANSTDTLVNRVKGHWRAVKSPDRKPHIITRLDRFSSGLVLVAHDILTNNLFVQQQDQHQLEKIYLAIVAGQLPDDHGVIEAPLAQSPTGFQQVVTATGKAAKTEYWVEKRLPQATVVRVKLHTGRTHQIRAHFASIGHPLLGDELYQGPMDQGIERQALHAWQLSFMEPYTGVKQSFTASIPEDLANIIK</sequence>
<dbReference type="RefSeq" id="WP_057753821.1">
    <property type="nucleotide sequence ID" value="NZ_AYYK01000001.1"/>
</dbReference>
<evidence type="ECO:0000256" key="2">
    <source>
        <dbReference type="ARBA" id="ARBA00031870"/>
    </source>
</evidence>
<dbReference type="InterPro" id="IPR020103">
    <property type="entry name" value="PsdUridine_synth_cat_dom_sf"/>
</dbReference>
<dbReference type="OrthoDB" id="9807829at2"/>
<evidence type="ECO:0000256" key="3">
    <source>
        <dbReference type="ARBA" id="ARBA00033164"/>
    </source>
</evidence>
<dbReference type="InterPro" id="IPR050188">
    <property type="entry name" value="RluA_PseudoU_synthase"/>
</dbReference>
<dbReference type="PANTHER" id="PTHR21600">
    <property type="entry name" value="MITOCHONDRIAL RNA PSEUDOURIDINE SYNTHASE"/>
    <property type="match status" value="1"/>
</dbReference>
<feature type="domain" description="Pseudouridine synthase RsuA/RluA-like" evidence="4">
    <location>
        <begin position="85"/>
        <end position="236"/>
    </location>
</feature>
<evidence type="ECO:0000313" key="6">
    <source>
        <dbReference type="Proteomes" id="UP000051813"/>
    </source>
</evidence>
<evidence type="ECO:0000259" key="4">
    <source>
        <dbReference type="Pfam" id="PF00849"/>
    </source>
</evidence>
<dbReference type="AlphaFoldDB" id="A0A0R2BKU4"/>
<dbReference type="Pfam" id="PF00849">
    <property type="entry name" value="PseudoU_synth_2"/>
    <property type="match status" value="1"/>
</dbReference>
<comment type="catalytic activity">
    <reaction evidence="1">
        <text>a uridine in RNA = a pseudouridine in RNA</text>
        <dbReference type="Rhea" id="RHEA:48348"/>
        <dbReference type="Rhea" id="RHEA-COMP:12068"/>
        <dbReference type="Rhea" id="RHEA-COMP:12069"/>
        <dbReference type="ChEBI" id="CHEBI:65314"/>
        <dbReference type="ChEBI" id="CHEBI:65315"/>
    </reaction>
</comment>
<dbReference type="Proteomes" id="UP000051813">
    <property type="component" value="Unassembled WGS sequence"/>
</dbReference>
<name>A0A0R2BKU4_9LACO</name>
<organism evidence="5 6">
    <name type="scientific">Lapidilactobacillus dextrinicus DSM 20335</name>
    <dbReference type="NCBI Taxonomy" id="1423738"/>
    <lineage>
        <taxon>Bacteria</taxon>
        <taxon>Bacillati</taxon>
        <taxon>Bacillota</taxon>
        <taxon>Bacilli</taxon>
        <taxon>Lactobacillales</taxon>
        <taxon>Lactobacillaceae</taxon>
        <taxon>Lapidilactobacillus</taxon>
    </lineage>
</organism>
<proteinExistence type="predicted"/>
<dbReference type="PATRIC" id="fig|1423738.3.peg.589"/>
<evidence type="ECO:0000313" key="5">
    <source>
        <dbReference type="EMBL" id="KRM79882.1"/>
    </source>
</evidence>
<dbReference type="PANTHER" id="PTHR21600:SF35">
    <property type="entry name" value="PSEUDOURIDINE SYNTHASE"/>
    <property type="match status" value="1"/>
</dbReference>
<gene>
    <name evidence="5" type="ORF">FC84_GL000580</name>
</gene>
<keyword evidence="6" id="KW-1185">Reference proteome</keyword>
<accession>A0A0R2BKU4</accession>
<evidence type="ECO:0000256" key="1">
    <source>
        <dbReference type="ARBA" id="ARBA00000073"/>
    </source>
</evidence>
<dbReference type="EMBL" id="AYYK01000001">
    <property type="protein sequence ID" value="KRM79882.1"/>
    <property type="molecule type" value="Genomic_DNA"/>
</dbReference>
<dbReference type="Gene3D" id="3.30.2350.10">
    <property type="entry name" value="Pseudouridine synthase"/>
    <property type="match status" value="1"/>
</dbReference>
<dbReference type="GO" id="GO:0140098">
    <property type="term" value="F:catalytic activity, acting on RNA"/>
    <property type="evidence" value="ECO:0007669"/>
    <property type="project" value="UniProtKB-ARBA"/>
</dbReference>
<comment type="caution">
    <text evidence="5">The sequence shown here is derived from an EMBL/GenBank/DDBJ whole genome shotgun (WGS) entry which is preliminary data.</text>
</comment>
<protein>
    <recommendedName>
        <fullName evidence="2">RNA pseudouridylate synthase</fullName>
    </recommendedName>
    <alternativeName>
        <fullName evidence="3">RNA-uridine isomerase</fullName>
    </alternativeName>
</protein>